<dbReference type="EMBL" id="BAABHF010000019">
    <property type="protein sequence ID" value="GAA4494000.1"/>
    <property type="molecule type" value="Genomic_DNA"/>
</dbReference>
<dbReference type="PANTHER" id="PTHR36974:SF1">
    <property type="entry name" value="DOXX FAMILY MEMBRANE PROTEIN"/>
    <property type="match status" value="1"/>
</dbReference>
<comment type="caution">
    <text evidence="3">The sequence shown here is derived from an EMBL/GenBank/DDBJ whole genome shotgun (WGS) entry which is preliminary data.</text>
</comment>
<evidence type="ECO:0008006" key="5">
    <source>
        <dbReference type="Google" id="ProtNLM"/>
    </source>
</evidence>
<keyword evidence="2" id="KW-0472">Membrane</keyword>
<accession>A0ABP8PYE5</accession>
<keyword evidence="2" id="KW-1133">Transmembrane helix</keyword>
<feature type="transmembrane region" description="Helical" evidence="2">
    <location>
        <begin position="160"/>
        <end position="177"/>
    </location>
</feature>
<feature type="transmembrane region" description="Helical" evidence="2">
    <location>
        <begin position="90"/>
        <end position="113"/>
    </location>
</feature>
<dbReference type="Proteomes" id="UP001500503">
    <property type="component" value="Unassembled WGS sequence"/>
</dbReference>
<reference evidence="4" key="1">
    <citation type="journal article" date="2019" name="Int. J. Syst. Evol. Microbiol.">
        <title>The Global Catalogue of Microorganisms (GCM) 10K type strain sequencing project: providing services to taxonomists for standard genome sequencing and annotation.</title>
        <authorList>
            <consortium name="The Broad Institute Genomics Platform"/>
            <consortium name="The Broad Institute Genome Sequencing Center for Infectious Disease"/>
            <person name="Wu L."/>
            <person name="Ma J."/>
        </authorList>
    </citation>
    <scope>NUCLEOTIDE SEQUENCE [LARGE SCALE GENOMIC DNA]</scope>
    <source>
        <strain evidence="4">JCM 17933</strain>
    </source>
</reference>
<keyword evidence="4" id="KW-1185">Reference proteome</keyword>
<organism evidence="3 4">
    <name type="scientific">Actinoallomurus oryzae</name>
    <dbReference type="NCBI Taxonomy" id="502180"/>
    <lineage>
        <taxon>Bacteria</taxon>
        <taxon>Bacillati</taxon>
        <taxon>Actinomycetota</taxon>
        <taxon>Actinomycetes</taxon>
        <taxon>Streptosporangiales</taxon>
        <taxon>Thermomonosporaceae</taxon>
        <taxon>Actinoallomurus</taxon>
    </lineage>
</organism>
<proteinExistence type="predicted"/>
<dbReference type="PANTHER" id="PTHR36974">
    <property type="entry name" value="MEMBRANE PROTEIN-RELATED"/>
    <property type="match status" value="1"/>
</dbReference>
<feature type="transmembrane region" description="Helical" evidence="2">
    <location>
        <begin position="119"/>
        <end position="140"/>
    </location>
</feature>
<evidence type="ECO:0000313" key="4">
    <source>
        <dbReference type="Proteomes" id="UP001500503"/>
    </source>
</evidence>
<evidence type="ECO:0000256" key="2">
    <source>
        <dbReference type="SAM" id="Phobius"/>
    </source>
</evidence>
<keyword evidence="2" id="KW-0812">Transmembrane</keyword>
<evidence type="ECO:0000313" key="3">
    <source>
        <dbReference type="EMBL" id="GAA4494000.1"/>
    </source>
</evidence>
<sequence>MTAEGQDDLPRRVPVEGDAGRAGLGEHRRGGAGGEVDSAIVSFKRPRARWDDHHGMHAIAAIALAIFLISVGIGHFLVPGYFRSLVPSWLGRAGLLVAVGGVAEIVIGAVLLAPRGREAGGWAAAALITVYLVCHLDALVRASGDRPRLLDRPVGVALRLAVNLAYIGWALAVALTAA</sequence>
<name>A0ABP8PYE5_9ACTN</name>
<protein>
    <recommendedName>
        <fullName evidence="5">DoxX family protein</fullName>
    </recommendedName>
</protein>
<feature type="region of interest" description="Disordered" evidence="1">
    <location>
        <begin position="1"/>
        <end position="33"/>
    </location>
</feature>
<gene>
    <name evidence="3" type="ORF">GCM10023191_032400</name>
</gene>
<feature type="compositionally biased region" description="Basic and acidic residues" evidence="1">
    <location>
        <begin position="8"/>
        <end position="29"/>
    </location>
</feature>
<feature type="transmembrane region" description="Helical" evidence="2">
    <location>
        <begin position="56"/>
        <end position="78"/>
    </location>
</feature>
<evidence type="ECO:0000256" key="1">
    <source>
        <dbReference type="SAM" id="MobiDB-lite"/>
    </source>
</evidence>